<keyword evidence="4 14" id="KW-0808">Transferase</keyword>
<feature type="region of interest" description="Disordered" evidence="12">
    <location>
        <begin position="287"/>
        <end position="317"/>
    </location>
</feature>
<evidence type="ECO:0000256" key="7">
    <source>
        <dbReference type="ARBA" id="ARBA00022840"/>
    </source>
</evidence>
<accession>A0ABQ9Y2Y6</accession>
<dbReference type="InterPro" id="IPR008271">
    <property type="entry name" value="Ser/Thr_kinase_AS"/>
</dbReference>
<dbReference type="PANTHER" id="PTHR24056:SF171">
    <property type="entry name" value="CYCLIN-DEPENDENT KINASE 20"/>
    <property type="match status" value="1"/>
</dbReference>
<organism evidence="14 15">
    <name type="scientific">Blattamonas nauphoetae</name>
    <dbReference type="NCBI Taxonomy" id="2049346"/>
    <lineage>
        <taxon>Eukaryota</taxon>
        <taxon>Metamonada</taxon>
        <taxon>Preaxostyla</taxon>
        <taxon>Oxymonadida</taxon>
        <taxon>Blattamonas</taxon>
    </lineage>
</organism>
<comment type="caution">
    <text evidence="14">The sequence shown here is derived from an EMBL/GenBank/DDBJ whole genome shotgun (WGS) entry which is preliminary data.</text>
</comment>
<evidence type="ECO:0000256" key="12">
    <source>
        <dbReference type="SAM" id="MobiDB-lite"/>
    </source>
</evidence>
<feature type="compositionally biased region" description="Polar residues" evidence="12">
    <location>
        <begin position="180"/>
        <end position="192"/>
    </location>
</feature>
<evidence type="ECO:0000256" key="4">
    <source>
        <dbReference type="ARBA" id="ARBA00022679"/>
    </source>
</evidence>
<dbReference type="InterPro" id="IPR011009">
    <property type="entry name" value="Kinase-like_dom_sf"/>
</dbReference>
<evidence type="ECO:0000256" key="3">
    <source>
        <dbReference type="ARBA" id="ARBA00022527"/>
    </source>
</evidence>
<dbReference type="PROSITE" id="PS00108">
    <property type="entry name" value="PROTEIN_KINASE_ST"/>
    <property type="match status" value="1"/>
</dbReference>
<evidence type="ECO:0000256" key="9">
    <source>
        <dbReference type="ARBA" id="ARBA00048367"/>
    </source>
</evidence>
<keyword evidence="3 11" id="KW-0723">Serine/threonine-protein kinase</keyword>
<proteinExistence type="inferred from homology"/>
<comment type="similarity">
    <text evidence="1">Belongs to the protein kinase superfamily. CMGC Ser/Thr protein kinase family. CDC2/CDKX subfamily.</text>
</comment>
<dbReference type="Gene3D" id="1.10.510.10">
    <property type="entry name" value="Transferase(Phosphotransferase) domain 1"/>
    <property type="match status" value="3"/>
</dbReference>
<dbReference type="Proteomes" id="UP001281761">
    <property type="component" value="Unassembled WGS sequence"/>
</dbReference>
<feature type="region of interest" description="Disordered" evidence="12">
    <location>
        <begin position="161"/>
        <end position="207"/>
    </location>
</feature>
<dbReference type="EMBL" id="JARBJD010000041">
    <property type="protein sequence ID" value="KAK2958108.1"/>
    <property type="molecule type" value="Genomic_DNA"/>
</dbReference>
<keyword evidence="15" id="KW-1185">Reference proteome</keyword>
<sequence length="398" mass="44618">MNKYHVVSRLGYGTFGEVFKARELSTGRLVAIKTVFTGPPGKEDKTKYERELQSLLALDHKNVLSLIESFTHKQRFIFVMPYFASDLYRVINRMPVPLPESKIKGITLLILRGLAHCHNKRIIHRDIKPSNILISKTGNIILADFGLSRFLNFPPRMFHSTHPRNGVQQSSPEQLVDAGPQNSEEATGTSPPAISKPSLGSHVSSSNTRPLLSHKVVTRFYRSPELLYGSQTYDYSVDVWSVGCIVAELFRLRPLFVGETDIEQLYTVISALGTPYADLDEAKAHHVENHPQTKGGSAKNVPKSPQSTGRNKETVPPNYWPEMVDLPDVGKITFPETKGVPLEHLVPNASRQAISFLKRMLVYSASQRASADELLFDEWFYSDPLPETTDIFPCSLIC</sequence>
<dbReference type="InterPro" id="IPR050108">
    <property type="entry name" value="CDK"/>
</dbReference>
<dbReference type="InterPro" id="IPR000719">
    <property type="entry name" value="Prot_kinase_dom"/>
</dbReference>
<evidence type="ECO:0000313" key="15">
    <source>
        <dbReference type="Proteomes" id="UP001281761"/>
    </source>
</evidence>
<gene>
    <name evidence="14" type="ORF">BLNAU_7035</name>
</gene>
<evidence type="ECO:0000256" key="10">
    <source>
        <dbReference type="PROSITE-ProRule" id="PRU10141"/>
    </source>
</evidence>
<evidence type="ECO:0000256" key="1">
    <source>
        <dbReference type="ARBA" id="ARBA00006485"/>
    </source>
</evidence>
<evidence type="ECO:0000256" key="5">
    <source>
        <dbReference type="ARBA" id="ARBA00022741"/>
    </source>
</evidence>
<feature type="domain" description="Protein kinase" evidence="13">
    <location>
        <begin position="4"/>
        <end position="380"/>
    </location>
</feature>
<evidence type="ECO:0000313" key="14">
    <source>
        <dbReference type="EMBL" id="KAK2958108.1"/>
    </source>
</evidence>
<name>A0ABQ9Y2Y6_9EUKA</name>
<comment type="catalytic activity">
    <reaction evidence="8">
        <text>L-threonyl-[protein] + ATP = O-phospho-L-threonyl-[protein] + ADP + H(+)</text>
        <dbReference type="Rhea" id="RHEA:46608"/>
        <dbReference type="Rhea" id="RHEA-COMP:11060"/>
        <dbReference type="Rhea" id="RHEA-COMP:11605"/>
        <dbReference type="ChEBI" id="CHEBI:15378"/>
        <dbReference type="ChEBI" id="CHEBI:30013"/>
        <dbReference type="ChEBI" id="CHEBI:30616"/>
        <dbReference type="ChEBI" id="CHEBI:61977"/>
        <dbReference type="ChEBI" id="CHEBI:456216"/>
        <dbReference type="EC" id="2.7.11.22"/>
    </reaction>
</comment>
<keyword evidence="7 10" id="KW-0067">ATP-binding</keyword>
<dbReference type="PROSITE" id="PS50011">
    <property type="entry name" value="PROTEIN_KINASE_DOM"/>
    <property type="match status" value="1"/>
</dbReference>
<dbReference type="GO" id="GO:0008353">
    <property type="term" value="F:RNA polymerase II CTD heptapeptide repeat kinase activity"/>
    <property type="evidence" value="ECO:0007669"/>
    <property type="project" value="UniProtKB-EC"/>
</dbReference>
<evidence type="ECO:0000259" key="13">
    <source>
        <dbReference type="PROSITE" id="PS50011"/>
    </source>
</evidence>
<dbReference type="PROSITE" id="PS00107">
    <property type="entry name" value="PROTEIN_KINASE_ATP"/>
    <property type="match status" value="1"/>
</dbReference>
<feature type="binding site" evidence="10">
    <location>
        <position position="33"/>
    </location>
    <ligand>
        <name>ATP</name>
        <dbReference type="ChEBI" id="CHEBI:30616"/>
    </ligand>
</feature>
<evidence type="ECO:0000256" key="6">
    <source>
        <dbReference type="ARBA" id="ARBA00022777"/>
    </source>
</evidence>
<dbReference type="Pfam" id="PF00069">
    <property type="entry name" value="Pkinase"/>
    <property type="match status" value="2"/>
</dbReference>
<protein>
    <recommendedName>
        <fullName evidence="2">cyclin-dependent kinase</fullName>
        <ecNumber evidence="2">2.7.11.22</ecNumber>
    </recommendedName>
</protein>
<evidence type="ECO:0000256" key="8">
    <source>
        <dbReference type="ARBA" id="ARBA00047811"/>
    </source>
</evidence>
<dbReference type="EC" id="2.7.11.22" evidence="2"/>
<keyword evidence="6 14" id="KW-0418">Kinase</keyword>
<dbReference type="PANTHER" id="PTHR24056">
    <property type="entry name" value="CELL DIVISION PROTEIN KINASE"/>
    <property type="match status" value="1"/>
</dbReference>
<dbReference type="InterPro" id="IPR017441">
    <property type="entry name" value="Protein_kinase_ATP_BS"/>
</dbReference>
<evidence type="ECO:0000256" key="2">
    <source>
        <dbReference type="ARBA" id="ARBA00012425"/>
    </source>
</evidence>
<comment type="catalytic activity">
    <reaction evidence="9">
        <text>L-seryl-[protein] + ATP = O-phospho-L-seryl-[protein] + ADP + H(+)</text>
        <dbReference type="Rhea" id="RHEA:17989"/>
        <dbReference type="Rhea" id="RHEA-COMP:9863"/>
        <dbReference type="Rhea" id="RHEA-COMP:11604"/>
        <dbReference type="ChEBI" id="CHEBI:15378"/>
        <dbReference type="ChEBI" id="CHEBI:29999"/>
        <dbReference type="ChEBI" id="CHEBI:30616"/>
        <dbReference type="ChEBI" id="CHEBI:83421"/>
        <dbReference type="ChEBI" id="CHEBI:456216"/>
        <dbReference type="EC" id="2.7.11.22"/>
    </reaction>
</comment>
<reference evidence="14 15" key="1">
    <citation type="journal article" date="2022" name="bioRxiv">
        <title>Genomics of Preaxostyla Flagellates Illuminates Evolutionary Transitions and the Path Towards Mitochondrial Loss.</title>
        <authorList>
            <person name="Novak L.V.F."/>
            <person name="Treitli S.C."/>
            <person name="Pyrih J."/>
            <person name="Halakuc P."/>
            <person name="Pipaliya S.V."/>
            <person name="Vacek V."/>
            <person name="Brzon O."/>
            <person name="Soukal P."/>
            <person name="Eme L."/>
            <person name="Dacks J.B."/>
            <person name="Karnkowska A."/>
            <person name="Elias M."/>
            <person name="Hampl V."/>
        </authorList>
    </citation>
    <scope>NUCLEOTIDE SEQUENCE [LARGE SCALE GENOMIC DNA]</scope>
    <source>
        <strain evidence="14">NAU3</strain>
        <tissue evidence="14">Gut</tissue>
    </source>
</reference>
<evidence type="ECO:0000256" key="11">
    <source>
        <dbReference type="RuleBase" id="RU000304"/>
    </source>
</evidence>
<dbReference type="SMART" id="SM00220">
    <property type="entry name" value="S_TKc"/>
    <property type="match status" value="1"/>
</dbReference>
<dbReference type="SUPFAM" id="SSF56112">
    <property type="entry name" value="Protein kinase-like (PK-like)"/>
    <property type="match status" value="1"/>
</dbReference>
<keyword evidence="5 10" id="KW-0547">Nucleotide-binding</keyword>